<evidence type="ECO:0000259" key="14">
    <source>
        <dbReference type="Pfam" id="PF00520"/>
    </source>
</evidence>
<feature type="transmembrane region" description="Helical" evidence="12">
    <location>
        <begin position="2314"/>
        <end position="2342"/>
    </location>
</feature>
<keyword evidence="8 12" id="KW-0406">Ion transport</keyword>
<keyword evidence="5" id="KW-0677">Repeat</keyword>
<feature type="region of interest" description="Disordered" evidence="13">
    <location>
        <begin position="445"/>
        <end position="616"/>
    </location>
</feature>
<comment type="function">
    <text evidence="12">Mediates the voltage-dependent sodium ion permeability of excitable membranes. Assuming opened or closed conformations in response to the voltage difference across the membrane, the protein forms a sodium-selective channel through which Na(+) ions may pass in accordance with their electrochemical gradient.</text>
</comment>
<feature type="transmembrane region" description="Helical" evidence="12">
    <location>
        <begin position="1940"/>
        <end position="1962"/>
    </location>
</feature>
<dbReference type="PANTHER" id="PTHR10037">
    <property type="entry name" value="VOLTAGE-GATED CATION CHANNEL CALCIUM AND SODIUM"/>
    <property type="match status" value="1"/>
</dbReference>
<feature type="transmembrane region" description="Helical" evidence="12">
    <location>
        <begin position="1994"/>
        <end position="2020"/>
    </location>
</feature>
<feature type="compositionally biased region" description="Low complexity" evidence="13">
    <location>
        <begin position="3008"/>
        <end position="3026"/>
    </location>
</feature>
<feature type="transmembrane region" description="Helical" evidence="12">
    <location>
        <begin position="151"/>
        <end position="169"/>
    </location>
</feature>
<feature type="region of interest" description="Disordered" evidence="13">
    <location>
        <begin position="2740"/>
        <end position="2776"/>
    </location>
</feature>
<feature type="region of interest" description="Disordered" evidence="13">
    <location>
        <begin position="2806"/>
        <end position="2825"/>
    </location>
</feature>
<evidence type="ECO:0000313" key="16">
    <source>
        <dbReference type="Proteomes" id="UP001652620"/>
    </source>
</evidence>
<dbReference type="CDD" id="cd13433">
    <property type="entry name" value="Na_channel_gate"/>
    <property type="match status" value="1"/>
</dbReference>
<keyword evidence="6 12" id="KW-0851">Voltage-gated channel</keyword>
<dbReference type="Gene3D" id="1.20.120.350">
    <property type="entry name" value="Voltage-gated potassium channels. Chain C"/>
    <property type="match status" value="4"/>
</dbReference>
<feature type="compositionally biased region" description="Polar residues" evidence="13">
    <location>
        <begin position="1724"/>
        <end position="1744"/>
    </location>
</feature>
<feature type="compositionally biased region" description="Basic residues" evidence="13">
    <location>
        <begin position="454"/>
        <end position="464"/>
    </location>
</feature>
<feature type="region of interest" description="Disordered" evidence="13">
    <location>
        <begin position="2584"/>
        <end position="2608"/>
    </location>
</feature>
<dbReference type="Pfam" id="PF16905">
    <property type="entry name" value="GPHH"/>
    <property type="match status" value="1"/>
</dbReference>
<feature type="transmembrane region" description="Helical" evidence="12">
    <location>
        <begin position="126"/>
        <end position="144"/>
    </location>
</feature>
<feature type="domain" description="Voltage-dependent L-type calcium channel IQ-associated" evidence="15">
    <location>
        <begin position="2459"/>
        <end position="2499"/>
    </location>
</feature>
<feature type="compositionally biased region" description="Low complexity" evidence="13">
    <location>
        <begin position="1224"/>
        <end position="1236"/>
    </location>
</feature>
<feature type="compositionally biased region" description="Acidic residues" evidence="13">
    <location>
        <begin position="604"/>
        <end position="614"/>
    </location>
</feature>
<feature type="region of interest" description="Disordered" evidence="13">
    <location>
        <begin position="1605"/>
        <end position="1639"/>
    </location>
</feature>
<evidence type="ECO:0000256" key="4">
    <source>
        <dbReference type="ARBA" id="ARBA00022692"/>
    </source>
</evidence>
<keyword evidence="12" id="KW-0915">Sodium</keyword>
<keyword evidence="2 12" id="KW-0813">Transport</keyword>
<evidence type="ECO:0000256" key="8">
    <source>
        <dbReference type="ARBA" id="ARBA00023065"/>
    </source>
</evidence>
<feature type="region of interest" description="Disordered" evidence="13">
    <location>
        <begin position="1164"/>
        <end position="1195"/>
    </location>
</feature>
<feature type="compositionally biased region" description="Low complexity" evidence="13">
    <location>
        <begin position="505"/>
        <end position="544"/>
    </location>
</feature>
<comment type="similarity">
    <text evidence="12">Belongs to the sodium channel (TC 1.A.1.10) family.</text>
</comment>
<comment type="caution">
    <text evidence="12">Lacks conserved residue(s) required for the propagation of feature annotation.</text>
</comment>
<dbReference type="Gene3D" id="1.10.238.10">
    <property type="entry name" value="EF-hand"/>
    <property type="match status" value="1"/>
</dbReference>
<reference evidence="17" key="1">
    <citation type="submission" date="2025-08" db="UniProtKB">
        <authorList>
            <consortium name="RefSeq"/>
        </authorList>
    </citation>
    <scope>IDENTIFICATION</scope>
    <source>
        <tissue evidence="17">Adult</tissue>
    </source>
</reference>
<evidence type="ECO:0000256" key="11">
    <source>
        <dbReference type="ARBA" id="ARBA00023303"/>
    </source>
</evidence>
<evidence type="ECO:0000256" key="3">
    <source>
        <dbReference type="ARBA" id="ARBA00022475"/>
    </source>
</evidence>
<feature type="compositionally biased region" description="Polar residues" evidence="13">
    <location>
        <begin position="1164"/>
        <end position="1179"/>
    </location>
</feature>
<feature type="transmembrane region" description="Helical" evidence="12">
    <location>
        <begin position="372"/>
        <end position="398"/>
    </location>
</feature>
<feature type="transmembrane region" description="Helical" evidence="12">
    <location>
        <begin position="817"/>
        <end position="848"/>
    </location>
</feature>
<dbReference type="PRINTS" id="PR00170">
    <property type="entry name" value="NACHANNEL"/>
</dbReference>
<dbReference type="GO" id="GO:0034220">
    <property type="term" value="P:monoatomic ion transmembrane transport"/>
    <property type="evidence" value="ECO:0007669"/>
    <property type="project" value="UniProtKB-KW"/>
</dbReference>
<feature type="compositionally biased region" description="Low complexity" evidence="13">
    <location>
        <begin position="588"/>
        <end position="597"/>
    </location>
</feature>
<keyword evidence="10" id="KW-1015">Disulfide bond</keyword>
<dbReference type="InterPro" id="IPR027359">
    <property type="entry name" value="Volt_channel_dom_sf"/>
</dbReference>
<feature type="transmembrane region" description="Helical" evidence="12">
    <location>
        <begin position="1912"/>
        <end position="1934"/>
    </location>
</feature>
<dbReference type="SUPFAM" id="SSF81324">
    <property type="entry name" value="Voltage-gated potassium channels"/>
    <property type="match status" value="4"/>
</dbReference>
<organism evidence="16 17">
    <name type="scientific">Bactrocera dorsalis</name>
    <name type="common">Oriental fruit fly</name>
    <name type="synonym">Dacus dorsalis</name>
    <dbReference type="NCBI Taxonomy" id="27457"/>
    <lineage>
        <taxon>Eukaryota</taxon>
        <taxon>Metazoa</taxon>
        <taxon>Ecdysozoa</taxon>
        <taxon>Arthropoda</taxon>
        <taxon>Hexapoda</taxon>
        <taxon>Insecta</taxon>
        <taxon>Pterygota</taxon>
        <taxon>Neoptera</taxon>
        <taxon>Endopterygota</taxon>
        <taxon>Diptera</taxon>
        <taxon>Brachycera</taxon>
        <taxon>Muscomorpha</taxon>
        <taxon>Tephritoidea</taxon>
        <taxon>Tephritidae</taxon>
        <taxon>Bactrocera</taxon>
        <taxon>Bactrocera</taxon>
    </lineage>
</organism>
<feature type="compositionally biased region" description="Polar residues" evidence="13">
    <location>
        <begin position="2595"/>
        <end position="2608"/>
    </location>
</feature>
<feature type="region of interest" description="Disordered" evidence="13">
    <location>
        <begin position="1219"/>
        <end position="1252"/>
    </location>
</feature>
<feature type="transmembrane region" description="Helical" evidence="12">
    <location>
        <begin position="2257"/>
        <end position="2275"/>
    </location>
</feature>
<evidence type="ECO:0000256" key="9">
    <source>
        <dbReference type="ARBA" id="ARBA00023136"/>
    </source>
</evidence>
<feature type="compositionally biased region" description="Low complexity" evidence="13">
    <location>
        <begin position="469"/>
        <end position="483"/>
    </location>
</feature>
<proteinExistence type="inferred from homology"/>
<dbReference type="InterPro" id="IPR031649">
    <property type="entry name" value="GPHH_dom"/>
</dbReference>
<evidence type="ECO:0000256" key="12">
    <source>
        <dbReference type="RuleBase" id="RU361132"/>
    </source>
</evidence>
<feature type="domain" description="Ion transport" evidence="14">
    <location>
        <begin position="708"/>
        <end position="940"/>
    </location>
</feature>
<feature type="region of interest" description="Disordered" evidence="13">
    <location>
        <begin position="1722"/>
        <end position="1746"/>
    </location>
</feature>
<feature type="transmembrane region" description="Helical" evidence="12">
    <location>
        <begin position="2198"/>
        <end position="2218"/>
    </location>
</feature>
<feature type="compositionally biased region" description="Basic and acidic residues" evidence="13">
    <location>
        <begin position="2584"/>
        <end position="2594"/>
    </location>
</feature>
<evidence type="ECO:0000256" key="6">
    <source>
        <dbReference type="ARBA" id="ARBA00022882"/>
    </source>
</evidence>
<comment type="subcellular location">
    <subcellularLocation>
        <location evidence="1 12">Cell membrane</location>
        <topology evidence="1 12">Multi-pass membrane protein</topology>
    </subcellularLocation>
</comment>
<feature type="transmembrane region" description="Helical" evidence="12">
    <location>
        <begin position="2224"/>
        <end position="2245"/>
    </location>
</feature>
<feature type="domain" description="Ion transport" evidence="14">
    <location>
        <begin position="2196"/>
        <end position="2447"/>
    </location>
</feature>
<keyword evidence="3" id="KW-1003">Cell membrane</keyword>
<dbReference type="InterPro" id="IPR043203">
    <property type="entry name" value="VGCC_Ca_Na"/>
</dbReference>
<dbReference type="InterPro" id="IPR005821">
    <property type="entry name" value="Ion_trans_dom"/>
</dbReference>
<evidence type="ECO:0000256" key="5">
    <source>
        <dbReference type="ARBA" id="ARBA00022737"/>
    </source>
</evidence>
<evidence type="ECO:0000256" key="7">
    <source>
        <dbReference type="ARBA" id="ARBA00022989"/>
    </source>
</evidence>
<accession>A0ABM3JJH3</accession>
<feature type="domain" description="Ion transport" evidence="14">
    <location>
        <begin position="125"/>
        <end position="403"/>
    </location>
</feature>
<feature type="transmembrane region" description="Helical" evidence="12">
    <location>
        <begin position="189"/>
        <end position="209"/>
    </location>
</feature>
<keyword evidence="4 12" id="KW-0812">Transmembrane</keyword>
<evidence type="ECO:0000256" key="10">
    <source>
        <dbReference type="ARBA" id="ARBA00023157"/>
    </source>
</evidence>
<feature type="transmembrane region" description="Helical" evidence="12">
    <location>
        <begin position="906"/>
        <end position="931"/>
    </location>
</feature>
<feature type="transmembrane region" description="Helical" evidence="12">
    <location>
        <begin position="2112"/>
        <end position="2136"/>
    </location>
</feature>
<keyword evidence="12" id="KW-0739">Sodium transport</keyword>
<evidence type="ECO:0000259" key="15">
    <source>
        <dbReference type="Pfam" id="PF16905"/>
    </source>
</evidence>
<feature type="region of interest" description="Disordered" evidence="13">
    <location>
        <begin position="1659"/>
        <end position="1680"/>
    </location>
</feature>
<dbReference type="InterPro" id="IPR001696">
    <property type="entry name" value="Na_channel_asu"/>
</dbReference>
<keyword evidence="11 12" id="KW-0407">Ion channel</keyword>
<name>A0ABM3JJH3_BACDO</name>
<keyword evidence="12" id="KW-0894">Sodium channel</keyword>
<dbReference type="Pfam" id="PF00520">
    <property type="entry name" value="Ion_trans"/>
    <property type="match status" value="4"/>
</dbReference>
<feature type="transmembrane region" description="Helical" evidence="12">
    <location>
        <begin position="2413"/>
        <end position="2437"/>
    </location>
</feature>
<keyword evidence="7 12" id="KW-1133">Transmembrane helix</keyword>
<feature type="transmembrane region" description="Helical" evidence="12">
    <location>
        <begin position="244"/>
        <end position="264"/>
    </location>
</feature>
<feature type="transmembrane region" description="Helical" evidence="12">
    <location>
        <begin position="773"/>
        <end position="797"/>
    </location>
</feature>
<feature type="region of interest" description="Disordered" evidence="13">
    <location>
        <begin position="2931"/>
        <end position="2953"/>
    </location>
</feature>
<protein>
    <recommendedName>
        <fullName evidence="12">Sodium channel protein</fullName>
    </recommendedName>
</protein>
<keyword evidence="16" id="KW-1185">Reference proteome</keyword>
<keyword evidence="9 12" id="KW-0472">Membrane</keyword>
<dbReference type="PANTHER" id="PTHR10037:SF62">
    <property type="entry name" value="SODIUM CHANNEL PROTEIN 60E"/>
    <property type="match status" value="1"/>
</dbReference>
<evidence type="ECO:0000256" key="2">
    <source>
        <dbReference type="ARBA" id="ARBA00022448"/>
    </source>
</evidence>
<dbReference type="GeneID" id="105229112"/>
<sequence>MSDDQTTPNDDKVAKHQVVAYTQKSQIKHENRHIQLVREYGFHPRTKATVEDGDVLPKKFEPFPENMYGKPLEEIDNFIYEETFCVVSKRFRKNYIHRFTGTKSLFLFHPWSTARRVCVYIATNQFFDYCVMATILFNCIFLAMTETVEEAEYIFLAIYSIEMVIKIVAKGFLLNKYTYLRNPWNWLDFVVITSGYATIGMEVGNLAGLRTFRVLRALKTVSIMPGLKTIINALLHSFRQLAEVMTLTIFCLMVFALFALQVYMGELRNKCVRNLPDDWVNTTDLEWRSWINDTDNWLYDDEEMPMLCGNLTGARHCPTDYTCLCVGENPNHGYTNFDNFMWSMLTTFQLITLDYWENVYNMVLATSGPMSVSFFTVVVFFGSFYLINLMLAVVALSYEEEAEITNEERKKDLLDHRDDSTFSFDPSVLNVKKLNKNNKKKIDSRKGVLLASYSKKKTRRKKVKGGKDGANNNNDSNGNGQNKSRSVTPSPGPSPRHSNAERPKQLQLQLTTTPQQQQQQQLLPTPNAQQQQLKEQQQSQPTPQALTPKEAQTARTRICFQEDGNKNPNMLYPSDYKGQLLPGSRQASSNSSGVNRESSQDDSGVVDDHEEQEVGTEMVNVSTVELPNELTSVTLALSPREVRLIKCNGNIARIKKHNIYALHQEFSSEIVVIDDLPDRNCDRCIQCCVNYEGWLQFQNCLYKVVRDPLFELAITLCIVLNTAFLAMEHHGMSENFRNALDVGNKVFTSIFTFECIIKLMALSKDFFLCGWNIFDLIIVTASLLDIIFELVDGLSVLRGLRLLRVLKLAQSWTTMKVLLSIIISTIGALGNLTLILVIVIYIFAVIGMQLFSKDYTPEKFDPDPVPRWNFNDFFHSFMMIFRILCGEWIEPLWDCMRAEEEQGASSCFAIFLPTLVMGNFMVLNLFLALLLNSFNSEELKSKKEEVGEESKLARSIERVRDLIRKKRQERKERKERKYATKFQQIVMEAQQAAAQVIEKPSLLTETKLHRLSYQESMNRPVSGSDFGFQIPLKDALHTIIDGVESEHELSEQQQYQQQQQHLQSPTQLQQQQQLMLLQQQQQQQQQQLHHMQLQQQAPSFDGITTTTSSCQLDNNSRNDYNTLYPQAERRLLHQVSSGFGTQHNDSRDEPTYTESIELRLMGQYNSTDTDPYANDQRSGSFMRGDSLQDTSSRRYCSDEHDEAYLQYQKSLLTRSPSYRKSLDRLSQSSDQSQRSLIPSRSLKSDDDLHMGVRRHSSGHSLNTISMEHEELLSHQGNLRDELLNCEHKELFQFLQDDADNSNNYFSETVGYGSAYVDADTDSLIVDARKEERKPSTSSIKSNLSYISNSIMQQIEQRRNGSHPSSNGNGHDEVLPLVEHSEFDNIIQSFEKELEEIKRSTTSLERRLSTLSEPSPAADEANKAILDHIAVITGASERAAADEVVHPLNPYDSYDLSTVPRRQHPLLTSTDRNSVKIKRRSLEKQRKIDEDFSISNEIRKICDQIHAPFVTIESMAVAATVTAAAKSPFARHKSDQFAAQFDRFKRLSLIERVDEVPEEEKPISTLRMESEKLPRKCLTTDAIRLDSLSLKSTNSYENLLIQKQQLSRQQSNQRDGGSLASSGVAVPATPPTSLKSQLEPPTLAQISSIKTTPPLAALTEHQQHYHASKIHDPPPPPLLPSQQPLIPSATRTTISTTCTTTTTTIRPRAAGDVGDMRAKRFAEHPQSTLDKAASFQSTRTESHSSCGGGIADTSSVLALGYSVPGARSSASGAMVTETAEPTQKSAFSRLTEKPWHCLVSYVDDLTVGGRRNSQGAYNDPMTFPSFGQSKTPKVPDDCFPQKCYDHFYFRCPWFMSCMDTKSAKHWTRIRTAVLAVVDTPAFEWFVLVLIFASSITLCFEDIYLDSNKTLKRILYWTNFSFCLIFVVEMVLKWLALGFSKYFTSFWTILDFIIVFVSVFSLLIEENENLKVLRSLRTLRALRPLRAISRWQGMRIVVNALMYAIPSIFNVLLVCLVFWLIFSIMGVQFFGGKFFKCLDDDGELLPVTEVNDRADCIKQNYTWINSKITFDHVGMGYLALLQVATFEGWMEVMADAVDARGVDLQPQREANLYAYIYFVIFIVCGSFFTLNLFIGVIIDNFNMLKKKYEGGVLEMFLTESQKHYYTAMKKLGRKKPQKVIKRPINHFLAMFYDLSNSRRFEIAIFVLIFLNMLTMGIEHYNQPHSVFFILEVSNAFFTTVFGLEAIVKIIGLRYHYFTVPWNVFDFLLVLASIFGILMEDIMIDLPISPTLLRVVRVFRIGRILRLIKAAKGIRKLLFALVVSLPALFNIGALLGLITFIYAILGMSLFGHVKLQGALDDMVNFQTFGRSMQLLFRLMTSAGWNDVLESLMIQPPDCDPFFNKQTNGDCGHPLLAITYFTSFIIISYMIVINMYIAIILENFNQAHQEEEIGIVEDDLEMFYIRWSKYDPHATQFIHFGQLSDFIASLDPPLGISKPNTVALVSFNLPISRGNKIHCLDILHALVKHVLGHVEETDNFKQLQEQMDVKFKKQFPTRKELEIVSSTRIWKRQEKAAKTIQNAWREYQRMKKEKERSNSGDSMTQTSSPGGWQSKLSALNFFHLQVSRRGTQCSSRASSRKSSRASDASDLSELAGPWLNLPLMLVSGADDVVKDIKQQSEELGKRPISRMSSCLSLTYESLLADMVSNVLQSGSQSSDLNLLANHNDCERGISPITTAISSTTIATDRQTQQQQQQQQQPLTTQIAPTPTRKRATSFIRKKPPLERGLSAQSALRVNKNAFVSDGSAPEVIVTKPSPDQQSGPMGLRPENSTLVHVLVHRESEEYKEEEDEENVGAGGMSPAGGIDKFKPPQIHISPGSEDIRFDELLPMQQPVVQIMVDSPKEPPRGDFSDEYPETSAHVYDYYPPTNEELVTSETTMGPTVEISPPTPIDLNAPIDVNIQGDTSKVFYDYPQDANEIIVLETLTEESPKSEELPLPQAVLPALPIATTPPYVTAATPTPPTTTATPTDMRESSSNTSESDTPDEGAQAVR</sequence>
<dbReference type="Gene3D" id="1.10.287.70">
    <property type="match status" value="4"/>
</dbReference>
<gene>
    <name evidence="17" type="primary">LOC105229112</name>
</gene>
<evidence type="ECO:0000313" key="17">
    <source>
        <dbReference type="RefSeq" id="XP_049309374.1"/>
    </source>
</evidence>
<dbReference type="Proteomes" id="UP001652620">
    <property type="component" value="Chromosome 3"/>
</dbReference>
<feature type="domain" description="Ion transport" evidence="14">
    <location>
        <begin position="1879"/>
        <end position="2145"/>
    </location>
</feature>
<feature type="compositionally biased region" description="Low complexity" evidence="13">
    <location>
        <begin position="2740"/>
        <end position="2766"/>
    </location>
</feature>
<dbReference type="RefSeq" id="XP_049309374.1">
    <property type="nucleotide sequence ID" value="XM_049453417.1"/>
</dbReference>
<dbReference type="InterPro" id="IPR044564">
    <property type="entry name" value="Na_chnl_inactivation_gate"/>
</dbReference>
<feature type="region of interest" description="Disordered" evidence="13">
    <location>
        <begin position="3008"/>
        <end position="3049"/>
    </location>
</feature>
<feature type="compositionally biased region" description="Basic residues" evidence="13">
    <location>
        <begin position="2767"/>
        <end position="2776"/>
    </location>
</feature>
<evidence type="ECO:0000256" key="1">
    <source>
        <dbReference type="ARBA" id="ARBA00004651"/>
    </source>
</evidence>
<feature type="transmembrane region" description="Helical" evidence="12">
    <location>
        <begin position="709"/>
        <end position="727"/>
    </location>
</feature>
<evidence type="ECO:0000256" key="13">
    <source>
        <dbReference type="SAM" id="MobiDB-lite"/>
    </source>
</evidence>